<evidence type="ECO:0000256" key="2">
    <source>
        <dbReference type="ARBA" id="ARBA00023015"/>
    </source>
</evidence>
<feature type="domain" description="LysR substrate-binding" evidence="6">
    <location>
        <begin position="139"/>
        <end position="340"/>
    </location>
</feature>
<dbReference type="Pfam" id="PF00126">
    <property type="entry name" value="HTH_1"/>
    <property type="match status" value="1"/>
</dbReference>
<dbReference type="SUPFAM" id="SSF46785">
    <property type="entry name" value="Winged helix' DNA-binding domain"/>
    <property type="match status" value="1"/>
</dbReference>
<dbReference type="GO" id="GO:0005829">
    <property type="term" value="C:cytosol"/>
    <property type="evidence" value="ECO:0007669"/>
    <property type="project" value="TreeGrafter"/>
</dbReference>
<gene>
    <name evidence="7" type="primary">oxyR_4</name>
    <name evidence="7" type="ORF">XA1314C_32000</name>
</gene>
<dbReference type="CDD" id="cd08440">
    <property type="entry name" value="PBP2_LTTR_like_4"/>
    <property type="match status" value="1"/>
</dbReference>
<dbReference type="PANTHER" id="PTHR30419:SF8">
    <property type="entry name" value="NITROGEN ASSIMILATION TRANSCRIPTIONAL ACTIVATOR-RELATED"/>
    <property type="match status" value="1"/>
</dbReference>
<evidence type="ECO:0000256" key="3">
    <source>
        <dbReference type="ARBA" id="ARBA00023125"/>
    </source>
</evidence>
<dbReference type="InterPro" id="IPR036390">
    <property type="entry name" value="WH_DNA-bd_sf"/>
</dbReference>
<dbReference type="PRINTS" id="PR00039">
    <property type="entry name" value="HTHLYSR"/>
</dbReference>
<dbReference type="EMBL" id="HG992337">
    <property type="protein sequence ID" value="CAE6815245.1"/>
    <property type="molecule type" value="Genomic_DNA"/>
</dbReference>
<dbReference type="Pfam" id="PF03466">
    <property type="entry name" value="LysR_substrate"/>
    <property type="match status" value="1"/>
</dbReference>
<dbReference type="InterPro" id="IPR000847">
    <property type="entry name" value="LysR_HTH_N"/>
</dbReference>
<proteinExistence type="inferred from homology"/>
<keyword evidence="4" id="KW-0804">Transcription</keyword>
<keyword evidence="3" id="KW-0238">DNA-binding</keyword>
<name>A0AAU9I7J8_9XANT</name>
<evidence type="ECO:0000256" key="4">
    <source>
        <dbReference type="ARBA" id="ARBA00023163"/>
    </source>
</evidence>
<keyword evidence="2" id="KW-0805">Transcription regulation</keyword>
<dbReference type="Gene3D" id="3.40.190.10">
    <property type="entry name" value="Periplasmic binding protein-like II"/>
    <property type="match status" value="2"/>
</dbReference>
<reference evidence="7 8" key="1">
    <citation type="submission" date="2021-02" db="EMBL/GenBank/DDBJ databases">
        <authorList>
            <person name="Pothier F. J."/>
        </authorList>
    </citation>
    <scope>NUCLEOTIDE SEQUENCE [LARGE SCALE GENOMIC DNA]</scope>
    <source>
        <strain evidence="7 8">1314c</strain>
    </source>
</reference>
<accession>A0AAU9I7J8</accession>
<evidence type="ECO:0000313" key="8">
    <source>
        <dbReference type="Proteomes" id="UP000835242"/>
    </source>
</evidence>
<protein>
    <submittedName>
        <fullName evidence="7">Hydrogen peroxide-inducible genes activator</fullName>
    </submittedName>
</protein>
<dbReference type="AlphaFoldDB" id="A0AAU9I7J8"/>
<dbReference type="InterPro" id="IPR050950">
    <property type="entry name" value="HTH-type_LysR_regulators"/>
</dbReference>
<dbReference type="InterPro" id="IPR005119">
    <property type="entry name" value="LysR_subst-bd"/>
</dbReference>
<feature type="domain" description="HTH lysR-type" evidence="5">
    <location>
        <begin position="53"/>
        <end position="112"/>
    </location>
</feature>
<evidence type="ECO:0000259" key="6">
    <source>
        <dbReference type="Pfam" id="PF03466"/>
    </source>
</evidence>
<sequence length="346" mass="37880">MQSCGDDRLHECCKPRAPHLHASAHAAQQATVYAMATAIEHRSRGIVTIKFDLNDLQAFRAVAENGSFRRAAERIRITQPALSRRIDKLESALNVKLFERTTRKVALTTVGQAFMPQVERMLDDLDMALMSIGDAGSSRMGTVTVACVPSAAYYFMPQAIHGLHQLFPKIRIRLFDGSASHVSAAVASGEADFGVSFSGNLAPEVEFEPLLQERYVIACRRDHPLSGREQVSWQEAYGHDYITLDKTSGNRLVLDRALSAFTPEQPSICETRHVTTLLGLVEAGVGIAAVPSIAMPSGPHPVLAAVPLVEPEVLRNVGILKRRGRTLTPTALELAELVRRMPARSR</sequence>
<dbReference type="GO" id="GO:0003700">
    <property type="term" value="F:DNA-binding transcription factor activity"/>
    <property type="evidence" value="ECO:0007669"/>
    <property type="project" value="InterPro"/>
</dbReference>
<evidence type="ECO:0000256" key="1">
    <source>
        <dbReference type="ARBA" id="ARBA00009437"/>
    </source>
</evidence>
<dbReference type="Proteomes" id="UP000835242">
    <property type="component" value="Chromosome"/>
</dbReference>
<evidence type="ECO:0000313" key="7">
    <source>
        <dbReference type="EMBL" id="CAE6815220.1"/>
    </source>
</evidence>
<evidence type="ECO:0000259" key="5">
    <source>
        <dbReference type="Pfam" id="PF00126"/>
    </source>
</evidence>
<dbReference type="Gene3D" id="1.10.10.10">
    <property type="entry name" value="Winged helix-like DNA-binding domain superfamily/Winged helix DNA-binding domain"/>
    <property type="match status" value="1"/>
</dbReference>
<dbReference type="FunFam" id="1.10.10.10:FF:000001">
    <property type="entry name" value="LysR family transcriptional regulator"/>
    <property type="match status" value="1"/>
</dbReference>
<comment type="similarity">
    <text evidence="1">Belongs to the LysR transcriptional regulatory family.</text>
</comment>
<dbReference type="InterPro" id="IPR036388">
    <property type="entry name" value="WH-like_DNA-bd_sf"/>
</dbReference>
<dbReference type="GO" id="GO:0003677">
    <property type="term" value="F:DNA binding"/>
    <property type="evidence" value="ECO:0007669"/>
    <property type="project" value="UniProtKB-KW"/>
</dbReference>
<dbReference type="EMBL" id="HG992337">
    <property type="protein sequence ID" value="CAE6815220.1"/>
    <property type="molecule type" value="Genomic_DNA"/>
</dbReference>
<organism evidence="7 8">
    <name type="scientific">Xanthomonas arboricola</name>
    <dbReference type="NCBI Taxonomy" id="56448"/>
    <lineage>
        <taxon>Bacteria</taxon>
        <taxon>Pseudomonadati</taxon>
        <taxon>Pseudomonadota</taxon>
        <taxon>Gammaproteobacteria</taxon>
        <taxon>Lysobacterales</taxon>
        <taxon>Lysobacteraceae</taxon>
        <taxon>Xanthomonas</taxon>
    </lineage>
</organism>
<dbReference type="SUPFAM" id="SSF53850">
    <property type="entry name" value="Periplasmic binding protein-like II"/>
    <property type="match status" value="1"/>
</dbReference>
<dbReference type="PANTHER" id="PTHR30419">
    <property type="entry name" value="HTH-TYPE TRANSCRIPTIONAL REGULATOR YBHD"/>
    <property type="match status" value="1"/>
</dbReference>